<accession>A0A0A9AUP2</accession>
<reference evidence="1" key="2">
    <citation type="journal article" date="2015" name="Data Brief">
        <title>Shoot transcriptome of the giant reed, Arundo donax.</title>
        <authorList>
            <person name="Barrero R.A."/>
            <person name="Guerrero F.D."/>
            <person name="Moolhuijzen P."/>
            <person name="Goolsby J.A."/>
            <person name="Tidwell J."/>
            <person name="Bellgard S.E."/>
            <person name="Bellgard M.I."/>
        </authorList>
    </citation>
    <scope>NUCLEOTIDE SEQUENCE</scope>
    <source>
        <tissue evidence="1">Shoot tissue taken approximately 20 cm above the soil surface</tissue>
    </source>
</reference>
<reference evidence="1" key="1">
    <citation type="submission" date="2014-09" db="EMBL/GenBank/DDBJ databases">
        <authorList>
            <person name="Magalhaes I.L.F."/>
            <person name="Oliveira U."/>
            <person name="Santos F.R."/>
            <person name="Vidigal T.H.D.A."/>
            <person name="Brescovit A.D."/>
            <person name="Santos A.J."/>
        </authorList>
    </citation>
    <scope>NUCLEOTIDE SEQUENCE</scope>
    <source>
        <tissue evidence="1">Shoot tissue taken approximately 20 cm above the soil surface</tissue>
    </source>
</reference>
<name>A0A0A9AUP2_ARUDO</name>
<sequence>MQASPPGLWQDGTPLDHQARFQFFDPLGDGSAIATPHQLQLLKPFAYDSSSSHYDQMH</sequence>
<protein>
    <submittedName>
        <fullName evidence="1">Uncharacterized protein</fullName>
    </submittedName>
</protein>
<dbReference type="AlphaFoldDB" id="A0A0A9AUP2"/>
<evidence type="ECO:0000313" key="1">
    <source>
        <dbReference type="EMBL" id="JAD52590.1"/>
    </source>
</evidence>
<dbReference type="EMBL" id="GBRH01245305">
    <property type="protein sequence ID" value="JAD52590.1"/>
    <property type="molecule type" value="Transcribed_RNA"/>
</dbReference>
<proteinExistence type="predicted"/>
<organism evidence="1">
    <name type="scientific">Arundo donax</name>
    <name type="common">Giant reed</name>
    <name type="synonym">Donax arundinaceus</name>
    <dbReference type="NCBI Taxonomy" id="35708"/>
    <lineage>
        <taxon>Eukaryota</taxon>
        <taxon>Viridiplantae</taxon>
        <taxon>Streptophyta</taxon>
        <taxon>Embryophyta</taxon>
        <taxon>Tracheophyta</taxon>
        <taxon>Spermatophyta</taxon>
        <taxon>Magnoliopsida</taxon>
        <taxon>Liliopsida</taxon>
        <taxon>Poales</taxon>
        <taxon>Poaceae</taxon>
        <taxon>PACMAD clade</taxon>
        <taxon>Arundinoideae</taxon>
        <taxon>Arundineae</taxon>
        <taxon>Arundo</taxon>
    </lineage>
</organism>